<organism evidence="2 3">
    <name type="scientific">Aquipuribacter nitratireducens</name>
    <dbReference type="NCBI Taxonomy" id="650104"/>
    <lineage>
        <taxon>Bacteria</taxon>
        <taxon>Bacillati</taxon>
        <taxon>Actinomycetota</taxon>
        <taxon>Actinomycetes</taxon>
        <taxon>Micrococcales</taxon>
        <taxon>Intrasporangiaceae</taxon>
        <taxon>Aquipuribacter</taxon>
    </lineage>
</organism>
<keyword evidence="3" id="KW-1185">Reference proteome</keyword>
<keyword evidence="1" id="KW-0175">Coiled coil</keyword>
<evidence type="ECO:0000313" key="3">
    <source>
        <dbReference type="Proteomes" id="UP001596122"/>
    </source>
</evidence>
<dbReference type="RefSeq" id="WP_340271607.1">
    <property type="nucleotide sequence ID" value="NZ_JBBEOG010000013.1"/>
</dbReference>
<dbReference type="Pfam" id="PF11382">
    <property type="entry name" value="MctB"/>
    <property type="match status" value="1"/>
</dbReference>
<dbReference type="InterPro" id="IPR021522">
    <property type="entry name" value="MctB"/>
</dbReference>
<proteinExistence type="predicted"/>
<dbReference type="Proteomes" id="UP001596122">
    <property type="component" value="Unassembled WGS sequence"/>
</dbReference>
<reference evidence="3" key="1">
    <citation type="journal article" date="2019" name="Int. J. Syst. Evol. Microbiol.">
        <title>The Global Catalogue of Microorganisms (GCM) 10K type strain sequencing project: providing services to taxonomists for standard genome sequencing and annotation.</title>
        <authorList>
            <consortium name="The Broad Institute Genomics Platform"/>
            <consortium name="The Broad Institute Genome Sequencing Center for Infectious Disease"/>
            <person name="Wu L."/>
            <person name="Ma J."/>
        </authorList>
    </citation>
    <scope>NUCLEOTIDE SEQUENCE [LARGE SCALE GENOMIC DNA]</scope>
    <source>
        <strain evidence="3">CCUG 43114</strain>
    </source>
</reference>
<gene>
    <name evidence="2" type="ORF">ACFPJ6_13415</name>
</gene>
<accession>A0ABW0GQG6</accession>
<protein>
    <submittedName>
        <fullName evidence="2">Copper transporter</fullName>
    </submittedName>
</protein>
<comment type="caution">
    <text evidence="2">The sequence shown here is derived from an EMBL/GenBank/DDBJ whole genome shotgun (WGS) entry which is preliminary data.</text>
</comment>
<name>A0ABW0GQG6_9MICO</name>
<feature type="coiled-coil region" evidence="1">
    <location>
        <begin position="39"/>
        <end position="66"/>
    </location>
</feature>
<dbReference type="EMBL" id="JBHSLD010000012">
    <property type="protein sequence ID" value="MFC5381783.1"/>
    <property type="molecule type" value="Genomic_DNA"/>
</dbReference>
<evidence type="ECO:0000256" key="1">
    <source>
        <dbReference type="SAM" id="Coils"/>
    </source>
</evidence>
<sequence>MADLRYHVVSLAAVLLAMAVGVTLGAGPLRDPVGAVASSGVLEQRLERAEAEREGARADVAALDTASARLAEHTATDGVGVLHEEAVALLVLPGTPASQVARVARALQDAGAAEVPSVRLTRGWVAADGTADRAALAARVQPLLVDPDDTRPGGDTTLLAEGLADVLTAAAAAPAGTGTDARVVAGLLATSGLLEGDEALEPAAAVAVVVVAPGPPPRGSRATGAAADDPGAWVDVVRGLAGRLPVVAVEDAAPVAASGRAARPGVVAAVRAQLGAAASGAGWAARTSTVDHLATDSGSWATVLAVAASADGGQGDYGLLDTAADGPLPHPG</sequence>
<evidence type="ECO:0000313" key="2">
    <source>
        <dbReference type="EMBL" id="MFC5381783.1"/>
    </source>
</evidence>